<dbReference type="InterPro" id="IPR003593">
    <property type="entry name" value="AAA+_ATPase"/>
</dbReference>
<evidence type="ECO:0000256" key="7">
    <source>
        <dbReference type="ARBA" id="ARBA00023136"/>
    </source>
</evidence>
<evidence type="ECO:0000313" key="12">
    <source>
        <dbReference type="Proteomes" id="UP001489004"/>
    </source>
</evidence>
<dbReference type="CDD" id="cd03213">
    <property type="entry name" value="ABCG_EPDR"/>
    <property type="match status" value="1"/>
</dbReference>
<feature type="transmembrane region" description="Helical" evidence="9">
    <location>
        <begin position="617"/>
        <end position="640"/>
    </location>
</feature>
<dbReference type="PANTHER" id="PTHR48041:SF91">
    <property type="entry name" value="ABC TRANSPORTER G FAMILY MEMBER 28"/>
    <property type="match status" value="1"/>
</dbReference>
<name>A0AAW1P906_9CHLO</name>
<dbReference type="PANTHER" id="PTHR48041">
    <property type="entry name" value="ABC TRANSPORTER G FAMILY MEMBER 28"/>
    <property type="match status" value="1"/>
</dbReference>
<comment type="subcellular location">
    <subcellularLocation>
        <location evidence="1">Membrane</location>
        <topology evidence="1">Multi-pass membrane protein</topology>
    </subcellularLocation>
</comment>
<dbReference type="EMBL" id="JALJOR010000018">
    <property type="protein sequence ID" value="KAK9804269.1"/>
    <property type="molecule type" value="Genomic_DNA"/>
</dbReference>
<comment type="caution">
    <text evidence="11">The sequence shown here is derived from an EMBL/GenBank/DDBJ whole genome shotgun (WGS) entry which is preliminary data.</text>
</comment>
<dbReference type="GO" id="GO:0005524">
    <property type="term" value="F:ATP binding"/>
    <property type="evidence" value="ECO:0007669"/>
    <property type="project" value="UniProtKB-KW"/>
</dbReference>
<evidence type="ECO:0000256" key="8">
    <source>
        <dbReference type="SAM" id="MobiDB-lite"/>
    </source>
</evidence>
<feature type="transmembrane region" description="Helical" evidence="9">
    <location>
        <begin position="408"/>
        <end position="425"/>
    </location>
</feature>
<dbReference type="Pfam" id="PF00005">
    <property type="entry name" value="ABC_tran"/>
    <property type="match status" value="1"/>
</dbReference>
<evidence type="ECO:0000256" key="4">
    <source>
        <dbReference type="ARBA" id="ARBA00022741"/>
    </source>
</evidence>
<dbReference type="GO" id="GO:0016020">
    <property type="term" value="C:membrane"/>
    <property type="evidence" value="ECO:0007669"/>
    <property type="project" value="UniProtKB-SubCell"/>
</dbReference>
<evidence type="ECO:0000256" key="5">
    <source>
        <dbReference type="ARBA" id="ARBA00022840"/>
    </source>
</evidence>
<feature type="region of interest" description="Disordered" evidence="8">
    <location>
        <begin position="1"/>
        <end position="24"/>
    </location>
</feature>
<keyword evidence="6 9" id="KW-1133">Transmembrane helix</keyword>
<dbReference type="GO" id="GO:0016887">
    <property type="term" value="F:ATP hydrolysis activity"/>
    <property type="evidence" value="ECO:0007669"/>
    <property type="project" value="InterPro"/>
</dbReference>
<keyword evidence="5" id="KW-0067">ATP-binding</keyword>
<feature type="transmembrane region" description="Helical" evidence="9">
    <location>
        <begin position="571"/>
        <end position="588"/>
    </location>
</feature>
<keyword evidence="3 9" id="KW-0812">Transmembrane</keyword>
<dbReference type="Gene3D" id="3.40.50.300">
    <property type="entry name" value="P-loop containing nucleotide triphosphate hydrolases"/>
    <property type="match status" value="1"/>
</dbReference>
<accession>A0AAW1P906</accession>
<keyword evidence="12" id="KW-1185">Reference proteome</keyword>
<protein>
    <recommendedName>
        <fullName evidence="10">ABC transporter domain-containing protein</fullName>
    </recommendedName>
</protein>
<proteinExistence type="predicted"/>
<evidence type="ECO:0000256" key="6">
    <source>
        <dbReference type="ARBA" id="ARBA00022989"/>
    </source>
</evidence>
<dbReference type="Proteomes" id="UP001489004">
    <property type="component" value="Unassembled WGS sequence"/>
</dbReference>
<feature type="domain" description="ABC transporter" evidence="10">
    <location>
        <begin position="61"/>
        <end position="307"/>
    </location>
</feature>
<keyword evidence="7 9" id="KW-0472">Membrane</keyword>
<organism evidence="11 12">
    <name type="scientific">[Myrmecia] bisecta</name>
    <dbReference type="NCBI Taxonomy" id="41462"/>
    <lineage>
        <taxon>Eukaryota</taxon>
        <taxon>Viridiplantae</taxon>
        <taxon>Chlorophyta</taxon>
        <taxon>core chlorophytes</taxon>
        <taxon>Trebouxiophyceae</taxon>
        <taxon>Trebouxiales</taxon>
        <taxon>Trebouxiaceae</taxon>
        <taxon>Myrmecia</taxon>
    </lineage>
</organism>
<evidence type="ECO:0000256" key="1">
    <source>
        <dbReference type="ARBA" id="ARBA00004141"/>
    </source>
</evidence>
<dbReference type="PROSITE" id="PS50893">
    <property type="entry name" value="ABC_TRANSPORTER_2"/>
    <property type="match status" value="1"/>
</dbReference>
<dbReference type="InterPro" id="IPR013525">
    <property type="entry name" value="ABC2_TM"/>
</dbReference>
<evidence type="ECO:0000313" key="11">
    <source>
        <dbReference type="EMBL" id="KAK9804269.1"/>
    </source>
</evidence>
<evidence type="ECO:0000256" key="2">
    <source>
        <dbReference type="ARBA" id="ARBA00022448"/>
    </source>
</evidence>
<feature type="transmembrane region" description="Helical" evidence="9">
    <location>
        <begin position="513"/>
        <end position="534"/>
    </location>
</feature>
<feature type="transmembrane region" description="Helical" evidence="9">
    <location>
        <begin position="546"/>
        <end position="565"/>
    </location>
</feature>
<dbReference type="InterPro" id="IPR027417">
    <property type="entry name" value="P-loop_NTPase"/>
</dbReference>
<gene>
    <name evidence="11" type="ORF">WJX72_004137</name>
</gene>
<dbReference type="AlphaFoldDB" id="A0AAW1P906"/>
<dbReference type="InterPro" id="IPR050352">
    <property type="entry name" value="ABCG_transporters"/>
</dbReference>
<feature type="transmembrane region" description="Helical" evidence="9">
    <location>
        <begin position="437"/>
        <end position="461"/>
    </location>
</feature>
<dbReference type="GO" id="GO:0140359">
    <property type="term" value="F:ABC-type transporter activity"/>
    <property type="evidence" value="ECO:0007669"/>
    <property type="project" value="InterPro"/>
</dbReference>
<evidence type="ECO:0000256" key="9">
    <source>
        <dbReference type="SAM" id="Phobius"/>
    </source>
</evidence>
<evidence type="ECO:0000256" key="3">
    <source>
        <dbReference type="ARBA" id="ARBA00022692"/>
    </source>
</evidence>
<keyword evidence="2" id="KW-0813">Transport</keyword>
<dbReference type="Pfam" id="PF01061">
    <property type="entry name" value="ABC2_membrane"/>
    <property type="match status" value="1"/>
</dbReference>
<feature type="transmembrane region" description="Helical" evidence="9">
    <location>
        <begin position="489"/>
        <end position="507"/>
    </location>
</feature>
<sequence length="646" mass="71976">MAFLSGPQTAGGAPQRVSAGTPTAVHRDSIISISEISKAPGSAPSAALEEDDVFQSHGMRITFQHLIYQVRNRANKTEKISILKDVSGFLNPSQMTAVMGPSGCGKTTLLDNLAGRKTTGALQGRILFAGQQPTQTFLRRYTGYVEQFDTLLPMLTVYQMLLYTSELKNPISVCRKDKVRRVEELLEKLALSSARNTVIGDAMQRGVSGGEAKRTNVGIALITNPRVLFLDEPTSGLDSYTAGEVMEVVKLLVKEGITICTTIHSPSPHTFALFDRVIIMQRGRIVYFGGNGQAVSAYFTSALPEVRGMTTDQSNIAEWVVDLTTKADRTGQAGYFADSYAASALCRENQEQLEKYVRNEHTTISQKTLQQLQVKRATATPTWWAFLMMWRYRTKANFLSWTYMGPRFGDKVIYAFLIFTVYWGLGDNFAADNVINIAGVLFLWITLPAYGAAAFVPAIVLERPVFVREQSDGLYRVITYLTFKIAEELVLAAFISLASTLLVYFTVQLQGSFMIVFLIYLITLSNGIVLAYAIGAISPTMDFANAALPAYVTALLFFAGFLVRWDNIPSYWIWFAYLNFMWYGWAALMINEFAGRNVQIFGQEVLAYFSLDGISSWAYTGYCSLFFVAFFLLAWLALAFKKHQNR</sequence>
<evidence type="ECO:0000259" key="10">
    <source>
        <dbReference type="PROSITE" id="PS50893"/>
    </source>
</evidence>
<reference evidence="11 12" key="1">
    <citation type="journal article" date="2024" name="Nat. Commun.">
        <title>Phylogenomics reveals the evolutionary origins of lichenization in chlorophyte algae.</title>
        <authorList>
            <person name="Puginier C."/>
            <person name="Libourel C."/>
            <person name="Otte J."/>
            <person name="Skaloud P."/>
            <person name="Haon M."/>
            <person name="Grisel S."/>
            <person name="Petersen M."/>
            <person name="Berrin J.G."/>
            <person name="Delaux P.M."/>
            <person name="Dal Grande F."/>
            <person name="Keller J."/>
        </authorList>
    </citation>
    <scope>NUCLEOTIDE SEQUENCE [LARGE SCALE GENOMIC DNA]</scope>
    <source>
        <strain evidence="11 12">SAG 2043</strain>
    </source>
</reference>
<keyword evidence="4" id="KW-0547">Nucleotide-binding</keyword>
<dbReference type="SMART" id="SM00382">
    <property type="entry name" value="AAA"/>
    <property type="match status" value="1"/>
</dbReference>
<dbReference type="InterPro" id="IPR003439">
    <property type="entry name" value="ABC_transporter-like_ATP-bd"/>
</dbReference>
<dbReference type="SUPFAM" id="SSF52540">
    <property type="entry name" value="P-loop containing nucleoside triphosphate hydrolases"/>
    <property type="match status" value="1"/>
</dbReference>